<dbReference type="InterPro" id="IPR003593">
    <property type="entry name" value="AAA+_ATPase"/>
</dbReference>
<protein>
    <recommendedName>
        <fullName evidence="1">AAA+ ATPase domain-containing protein</fullName>
    </recommendedName>
</protein>
<dbReference type="InterPro" id="IPR027417">
    <property type="entry name" value="P-loop_NTPase"/>
</dbReference>
<dbReference type="Gene3D" id="3.40.50.300">
    <property type="entry name" value="P-loop containing nucleotide triphosphate hydrolases"/>
    <property type="match status" value="1"/>
</dbReference>
<dbReference type="Proteomes" id="UP000241118">
    <property type="component" value="Unassembled WGS sequence"/>
</dbReference>
<feature type="domain" description="AAA+ ATPase" evidence="1">
    <location>
        <begin position="272"/>
        <end position="429"/>
    </location>
</feature>
<dbReference type="SUPFAM" id="SSF52540">
    <property type="entry name" value="P-loop containing nucleoside triphosphate hydrolases"/>
    <property type="match status" value="1"/>
</dbReference>
<dbReference type="SMART" id="SM00382">
    <property type="entry name" value="AAA"/>
    <property type="match status" value="1"/>
</dbReference>
<dbReference type="Gene3D" id="3.10.620.30">
    <property type="match status" value="1"/>
</dbReference>
<dbReference type="AlphaFoldDB" id="A0A2P8I1G1"/>
<comment type="caution">
    <text evidence="2">The sequence shown here is derived from an EMBL/GenBank/DDBJ whole genome shotgun (WGS) entry which is preliminary data.</text>
</comment>
<gene>
    <name evidence="2" type="ORF">B0I31_114137</name>
</gene>
<sequence length="1239" mass="135680">MTQRIDDDRWRPWVPDRDGFAGLARYATRATLPGLGLQLDRAYDIRTSAVSPVVGAERVVESLYERLRARGFRYNLEEWHAEAGQRIREARVLHRHSGTCLDVALVFAAMCKDAGLRPYLVILGSGTKGQADHAMVMVDLASDAKDLVAREPGVRTRRSAEPHVYERRGLTPTWLDGSACVVVDVAQALVAPDRPQGAHHIDACAAGERKLMGDLYGFAVLVDVIPLHASTHPELGAPDENSRPTIYPKLRSAPSAHVYGNQRAALAELSGQRGVVAVHGASGVGKSVLANELARLADDGCGWFLDATDRSALTASLAEAELAQLGGPAVGQLDSVDLVPFAEAARHRLETAPGPWVVVLDNADGSPDDLGRLPVPNATLGQLLLITTTNPAWKARVESFFSLRPMADDEVRAAFDSEVDDRVRAALGGRALMIDASRRFGDTTERNWWDGRSPGDVTTAPEQFWHAVSEAEPDLMIRRVARAIAWLPPVPVGMRALGEALCADVEEAVLQLDALGLVTLDRRANTVLMHRLFRTAVRRHTAAERAEHGAVIVALLGAEPVRALLSRLPDRTSLKEMYDAVDPVPDNVQIVHSLAMLMERHDAKTAAGWYSKMIELADGEPDDDMRRRLSDAWRGKARYVLRLSGTLEGRAKREALDEGLAAAAAALDLVEGRDSWADRLAASRVEAMVGVLQRGRAGAETDRVVVLELLREAERKLRHSAEERRRLYVEDNKNPEDAPDVDRAEFNLGGLEVVLAQHDPANAETHLDAAEQVYRRVGQLRVSRYGTEELEECVSCVHGEALVSYYRAVLLPGSREKKVAHLRRAAELAFRATSTRAAVAGAFDSSDTAKSLLLSTKIALARHALRTARTAADYVVPDDVSQFADRELHLMFAQPEPPDGSDFTRKVIMRTEFETVPQVGSSGDIVADITTWLVSPPVAELVRAFEGDPTHLAEDDVDLADRLAWFHGFTDRWDTRIDPLTGRPRERNEATELVLTQAQEALVPACAHALGMQQAQKPRHAEYDHVVILGGLLRACINRPHYAAKLIDDGTVATRSLVALGGHRGFKGDEFDLARQAGHPDLNEEYEALDRGTRIAFRLGEPESVEGEESELLGGTWGVRRYRTESGVRVAVAAAPSSDPEHRRANTPDSYAWFATQFAKLIPGQRILAVTTPIYVPAQHAAALRMLALPYGVEVDTVGYDPTLMPAALDQPFSPTKYLLEIRSTVHALRGLLDNVRGR</sequence>
<name>A0A2P8I1G1_SACCR</name>
<proteinExistence type="predicted"/>
<evidence type="ECO:0000313" key="2">
    <source>
        <dbReference type="EMBL" id="PSL52310.1"/>
    </source>
</evidence>
<accession>A0A2P8I1G1</accession>
<reference evidence="2 3" key="1">
    <citation type="submission" date="2018-03" db="EMBL/GenBank/DDBJ databases">
        <title>Genomic Encyclopedia of Type Strains, Phase III (KMG-III): the genomes of soil and plant-associated and newly described type strains.</title>
        <authorList>
            <person name="Whitman W."/>
        </authorList>
    </citation>
    <scope>NUCLEOTIDE SEQUENCE [LARGE SCALE GENOMIC DNA]</scope>
    <source>
        <strain evidence="2 3">CGMCC 4.7097</strain>
    </source>
</reference>
<evidence type="ECO:0000259" key="1">
    <source>
        <dbReference type="SMART" id="SM00382"/>
    </source>
</evidence>
<evidence type="ECO:0000313" key="3">
    <source>
        <dbReference type="Proteomes" id="UP000241118"/>
    </source>
</evidence>
<dbReference type="EMBL" id="PYAX01000014">
    <property type="protein sequence ID" value="PSL52310.1"/>
    <property type="molecule type" value="Genomic_DNA"/>
</dbReference>
<organism evidence="2 3">
    <name type="scientific">Saccharothrix carnea</name>
    <dbReference type="NCBI Taxonomy" id="1280637"/>
    <lineage>
        <taxon>Bacteria</taxon>
        <taxon>Bacillati</taxon>
        <taxon>Actinomycetota</taxon>
        <taxon>Actinomycetes</taxon>
        <taxon>Pseudonocardiales</taxon>
        <taxon>Pseudonocardiaceae</taxon>
        <taxon>Saccharothrix</taxon>
    </lineage>
</organism>
<keyword evidence="3" id="KW-1185">Reference proteome</keyword>